<protein>
    <submittedName>
        <fullName evidence="1">Protein phosphatase</fullName>
        <ecNumber evidence="1">3.1.3.16</ecNumber>
    </submittedName>
</protein>
<accession>A0AAN7D6H9</accession>
<dbReference type="GO" id="GO:0004722">
    <property type="term" value="F:protein serine/threonine phosphatase activity"/>
    <property type="evidence" value="ECO:0007669"/>
    <property type="project" value="UniProtKB-EC"/>
</dbReference>
<evidence type="ECO:0000313" key="2">
    <source>
        <dbReference type="Proteomes" id="UP001304243"/>
    </source>
</evidence>
<reference evidence="1 2" key="1">
    <citation type="submission" date="2022-11" db="EMBL/GenBank/DDBJ databases">
        <title>Mucor velutinosus strain NIH1002 WGS.</title>
        <authorList>
            <person name="Subramanian P."/>
            <person name="Mullikin J.C."/>
            <person name="Segre J.A."/>
            <person name="Zelazny A.M."/>
        </authorList>
    </citation>
    <scope>NUCLEOTIDE SEQUENCE [LARGE SCALE GENOMIC DNA]</scope>
    <source>
        <strain evidence="1 2">NIH1002</strain>
    </source>
</reference>
<organism evidence="1 2">
    <name type="scientific">Mucor velutinosus</name>
    <dbReference type="NCBI Taxonomy" id="708070"/>
    <lineage>
        <taxon>Eukaryota</taxon>
        <taxon>Fungi</taxon>
        <taxon>Fungi incertae sedis</taxon>
        <taxon>Mucoromycota</taxon>
        <taxon>Mucoromycotina</taxon>
        <taxon>Mucoromycetes</taxon>
        <taxon>Mucorales</taxon>
        <taxon>Mucorineae</taxon>
        <taxon>Mucoraceae</taxon>
        <taxon>Mucor</taxon>
    </lineage>
</organism>
<dbReference type="GeneID" id="89956290"/>
<dbReference type="Proteomes" id="UP001304243">
    <property type="component" value="Unassembled WGS sequence"/>
</dbReference>
<proteinExistence type="predicted"/>
<keyword evidence="1" id="KW-0378">Hydrolase</keyword>
<dbReference type="EMBL" id="JASEJX010000030">
    <property type="protein sequence ID" value="KAK4511389.1"/>
    <property type="molecule type" value="Genomic_DNA"/>
</dbReference>
<evidence type="ECO:0000313" key="1">
    <source>
        <dbReference type="EMBL" id="KAK4511389.1"/>
    </source>
</evidence>
<name>A0AAN7D6H9_9FUNG</name>
<dbReference type="RefSeq" id="XP_064678055.1">
    <property type="nucleotide sequence ID" value="XM_064831775.1"/>
</dbReference>
<keyword evidence="2" id="KW-1185">Reference proteome</keyword>
<gene>
    <name evidence="1" type="ORF">ATC70_012604</name>
</gene>
<comment type="caution">
    <text evidence="1">The sequence shown here is derived from an EMBL/GenBank/DDBJ whole genome shotgun (WGS) entry which is preliminary data.</text>
</comment>
<sequence>MADAFALEKLIQAFNPTTLDEQLDVMSAKLAMAIDLSDITQVNTLKLSLSRIIDTVNNGVMSVFRQYLNNQVWEKINDIDMNISEGMSTADKQLYQDILTRGTVNGKLDKEIRIAIAEEKAVNAEV</sequence>
<dbReference type="EC" id="3.1.3.16" evidence="1"/>
<dbReference type="AlphaFoldDB" id="A0AAN7D6H9"/>